<dbReference type="AlphaFoldDB" id="A0A1W6N0M3"/>
<dbReference type="OrthoDB" id="5567017at2"/>
<dbReference type="STRING" id="655015.B1812_04815"/>
<proteinExistence type="predicted"/>
<protein>
    <submittedName>
        <fullName evidence="1">MxaK protein</fullName>
    </submittedName>
</protein>
<dbReference type="KEGG" id="mbry:B1812_04815"/>
<name>A0A1W6N0M3_9HYPH</name>
<accession>A0A1W6N0M3</accession>
<evidence type="ECO:0000313" key="1">
    <source>
        <dbReference type="EMBL" id="ARN83392.1"/>
    </source>
</evidence>
<dbReference type="Gene3D" id="1.25.40.10">
    <property type="entry name" value="Tetratricopeptide repeat domain"/>
    <property type="match status" value="1"/>
</dbReference>
<keyword evidence="2" id="KW-1185">Reference proteome</keyword>
<organism evidence="1 2">
    <name type="scientific">Methylocystis bryophila</name>
    <dbReference type="NCBI Taxonomy" id="655015"/>
    <lineage>
        <taxon>Bacteria</taxon>
        <taxon>Pseudomonadati</taxon>
        <taxon>Pseudomonadota</taxon>
        <taxon>Alphaproteobacteria</taxon>
        <taxon>Hyphomicrobiales</taxon>
        <taxon>Methylocystaceae</taxon>
        <taxon>Methylocystis</taxon>
    </lineage>
</organism>
<sequence>MLVLAAIFSAAATLHAAWLRRVMEMTNREIAALHAGHDRPVANDAAPELLLARIEFLAKRDDVDNARPLLVTLDATAQDDLAAKAHYALGNALLRRAFELIERGDLDEAGPFVNLSKREYRRALQLWPSYWDAKFNFDVAARLIRDYPAFEQENGDVLEAEPKKLWTDVPGVPKGLP</sequence>
<evidence type="ECO:0000313" key="2">
    <source>
        <dbReference type="Proteomes" id="UP000193978"/>
    </source>
</evidence>
<dbReference type="Proteomes" id="UP000193978">
    <property type="component" value="Chromosome"/>
</dbReference>
<dbReference type="EMBL" id="CP019948">
    <property type="protein sequence ID" value="ARN83392.1"/>
    <property type="molecule type" value="Genomic_DNA"/>
</dbReference>
<dbReference type="InterPro" id="IPR011990">
    <property type="entry name" value="TPR-like_helical_dom_sf"/>
</dbReference>
<gene>
    <name evidence="1" type="ORF">B1812_04815</name>
</gene>
<reference evidence="1 2" key="1">
    <citation type="submission" date="2017-02" db="EMBL/GenBank/DDBJ databases">
        <authorList>
            <person name="Peterson S.W."/>
        </authorList>
    </citation>
    <scope>NUCLEOTIDE SEQUENCE [LARGE SCALE GENOMIC DNA]</scope>
    <source>
        <strain evidence="1 2">S285</strain>
    </source>
</reference>